<evidence type="ECO:0000313" key="2">
    <source>
        <dbReference type="EMBL" id="KAF4409136.1"/>
    </source>
</evidence>
<evidence type="ECO:0000256" key="1">
    <source>
        <dbReference type="SAM" id="Phobius"/>
    </source>
</evidence>
<organism evidence="2 3">
    <name type="scientific">Streptomyces lycii</name>
    <dbReference type="NCBI Taxonomy" id="2654337"/>
    <lineage>
        <taxon>Bacteria</taxon>
        <taxon>Bacillati</taxon>
        <taxon>Actinomycetota</taxon>
        <taxon>Actinomycetes</taxon>
        <taxon>Kitasatosporales</taxon>
        <taxon>Streptomycetaceae</taxon>
        <taxon>Streptomyces</taxon>
    </lineage>
</organism>
<gene>
    <name evidence="2" type="ORF">GCU69_10550</name>
</gene>
<reference evidence="2 3" key="1">
    <citation type="submission" date="2019-10" db="EMBL/GenBank/DDBJ databases">
        <title>Streptomyces tenebrisbrunneis sp.nov., an endogenous actinomycete isolated from of Lycium ruthenicum.</title>
        <authorList>
            <person name="Ma L."/>
        </authorList>
    </citation>
    <scope>NUCLEOTIDE SEQUENCE [LARGE SCALE GENOMIC DNA]</scope>
    <source>
        <strain evidence="2 3">TRM 66187</strain>
    </source>
</reference>
<evidence type="ECO:0000313" key="3">
    <source>
        <dbReference type="Proteomes" id="UP000621266"/>
    </source>
</evidence>
<keyword evidence="1" id="KW-0472">Membrane</keyword>
<feature type="transmembrane region" description="Helical" evidence="1">
    <location>
        <begin position="21"/>
        <end position="43"/>
    </location>
</feature>
<protein>
    <submittedName>
        <fullName evidence="2">Uncharacterized protein</fullName>
    </submittedName>
</protein>
<sequence length="72" mass="7525">MSAGTQAPFHQPASHTRQTRLPWWAVVLPALAFAVLLGLLVGAPEAQAATGGPAAFAHFLEQLRDVLLHGSG</sequence>
<keyword evidence="1" id="KW-0812">Transmembrane</keyword>
<comment type="caution">
    <text evidence="2">The sequence shown here is derived from an EMBL/GenBank/DDBJ whole genome shotgun (WGS) entry which is preliminary data.</text>
</comment>
<keyword evidence="3" id="KW-1185">Reference proteome</keyword>
<dbReference type="Proteomes" id="UP000621266">
    <property type="component" value="Unassembled WGS sequence"/>
</dbReference>
<dbReference type="RefSeq" id="WP_098751237.1">
    <property type="nucleotide sequence ID" value="NZ_WHPN01000248.1"/>
</dbReference>
<accession>A0ABQ7FJH0</accession>
<proteinExistence type="predicted"/>
<dbReference type="EMBL" id="WHPN01000248">
    <property type="protein sequence ID" value="KAF4409136.1"/>
    <property type="molecule type" value="Genomic_DNA"/>
</dbReference>
<name>A0ABQ7FJH0_9ACTN</name>
<keyword evidence="1" id="KW-1133">Transmembrane helix</keyword>